<organism evidence="1">
    <name type="scientific">Siphoviridae sp. ctqBc4</name>
    <dbReference type="NCBI Taxonomy" id="2827945"/>
    <lineage>
        <taxon>Viruses</taxon>
        <taxon>Duplodnaviria</taxon>
        <taxon>Heunggongvirae</taxon>
        <taxon>Uroviricota</taxon>
        <taxon>Caudoviricetes</taxon>
    </lineage>
</organism>
<sequence>MFYAELCPYGTKTISGEDTLMGFDSREERDEMVERINAVEDDTAQAVTVREVSHRYDVRKFRDDPFCDYRHEVNGLRTCKGKPFFEVSHRPGYRY</sequence>
<accession>A0A8S5SCC5</accession>
<evidence type="ECO:0000313" key="1">
    <source>
        <dbReference type="EMBL" id="DAF48592.1"/>
    </source>
</evidence>
<dbReference type="EMBL" id="BK032570">
    <property type="protein sequence ID" value="DAF48592.1"/>
    <property type="molecule type" value="Genomic_DNA"/>
</dbReference>
<proteinExistence type="predicted"/>
<protein>
    <submittedName>
        <fullName evidence="1">Uncharacterized protein</fullName>
    </submittedName>
</protein>
<reference evidence="1" key="1">
    <citation type="journal article" date="2021" name="Proc. Natl. Acad. Sci. U.S.A.">
        <title>A Catalog of Tens of Thousands of Viruses from Human Metagenomes Reveals Hidden Associations with Chronic Diseases.</title>
        <authorList>
            <person name="Tisza M.J."/>
            <person name="Buck C.B."/>
        </authorList>
    </citation>
    <scope>NUCLEOTIDE SEQUENCE</scope>
    <source>
        <strain evidence="1">CtqBc4</strain>
    </source>
</reference>
<name>A0A8S5SCC5_9CAUD</name>